<dbReference type="GeneID" id="34622961"/>
<protein>
    <submittedName>
        <fullName evidence="3">Uncharacterized protein LOC34622961</fullName>
    </submittedName>
</protein>
<dbReference type="Proteomes" id="UP000515125">
    <property type="component" value="Unplaced"/>
</dbReference>
<reference evidence="3" key="1">
    <citation type="submission" date="2025-08" db="UniProtKB">
        <authorList>
            <consortium name="RefSeq"/>
        </authorList>
    </citation>
    <scope>IDENTIFICATION</scope>
</reference>
<keyword evidence="2" id="KW-1185">Reference proteome</keyword>
<feature type="region of interest" description="Disordered" evidence="1">
    <location>
        <begin position="631"/>
        <end position="667"/>
    </location>
</feature>
<accession>A0A6P6RX88</accession>
<name>A0A6P6RX88_9EIME</name>
<dbReference type="OrthoDB" id="343184at2759"/>
<evidence type="ECO:0000256" key="1">
    <source>
        <dbReference type="SAM" id="MobiDB-lite"/>
    </source>
</evidence>
<dbReference type="AlphaFoldDB" id="A0A6P6RX88"/>
<evidence type="ECO:0000313" key="3">
    <source>
        <dbReference type="RefSeq" id="XP_026192513.1"/>
    </source>
</evidence>
<feature type="compositionally biased region" description="Polar residues" evidence="1">
    <location>
        <begin position="631"/>
        <end position="644"/>
    </location>
</feature>
<gene>
    <name evidence="3" type="primary">LOC34622961</name>
</gene>
<feature type="region of interest" description="Disordered" evidence="1">
    <location>
        <begin position="33"/>
        <end position="52"/>
    </location>
</feature>
<dbReference type="RefSeq" id="XP_026192513.1">
    <property type="nucleotide sequence ID" value="XM_026336728.1"/>
</dbReference>
<organism evidence="2 3">
    <name type="scientific">Cyclospora cayetanensis</name>
    <dbReference type="NCBI Taxonomy" id="88456"/>
    <lineage>
        <taxon>Eukaryota</taxon>
        <taxon>Sar</taxon>
        <taxon>Alveolata</taxon>
        <taxon>Apicomplexa</taxon>
        <taxon>Conoidasida</taxon>
        <taxon>Coccidia</taxon>
        <taxon>Eucoccidiorida</taxon>
        <taxon>Eimeriorina</taxon>
        <taxon>Eimeriidae</taxon>
        <taxon>Cyclospora</taxon>
    </lineage>
</organism>
<evidence type="ECO:0000313" key="2">
    <source>
        <dbReference type="Proteomes" id="UP000515125"/>
    </source>
</evidence>
<proteinExistence type="predicted"/>
<sequence>MPIYAKGFRHQRSCPNAQVENALKGASYAISDLSDTESTSSDEGETQENREKEARKICSDRRCCTWFDLSNWFGYLSLELPPADFEACFTDVANGGAGLYEKLVVLGGKTLDIMAEMHFYEMYPAIKDLHLPADLRADKEAMRVLWARKRAERVTALPSLFLFGKSYLAMAQSLPTRQAVAKFVKACIGYCCQSADTENLYKWMPILIEHIFWTQKLRTERLAEDNAILQDLQEFLGYKYDHLIPRMRECLEGTHIPQRSDSPTGRELLRLYATDYFTKMSEETGVDPSRRAIWVDQEVEHFLTGSALPAFACLSMSLGPYVVAAENGGPTHAQNFTDMFESLVAACWIISTEEKVKIWMPSLIQRLRQAQLLLHMAQMGDKYFTNGTLIRKPAKHPVDIRQFASANNGMLNQFALWNVDPTRRPLTEVPVDYPPVPLYYPAARPPATEQPACLPCCFVPRPPPRQVPGRPSGNGITLFDTDENKYELYLLGSQAFPQPRRRRPPLAARRSILGVRTPFRTAVSSSNAFAFPASGRNRGTVELPRGTDASIQTSSAFWRPQSPPPAANVLGGHQTSTCKLTASALALVQLDTRKNLLTMHALVLPHVFHTLIWHKACVSLLFVAGNEAPQQSIHPSATAGQSQRHPPAAFKAVPQDTAMPSTPQEPRVKIRYVSDNGDEGGQQTNNVEVFIDDVLVHNQPLPNAPDAAGPDFRAILSTPNSNPVVLNFARTGEDGRPTVYVTEERQPQLPSPWILQNSDSTHKPRAYTVEPNIRVSNNFEAGVPAGSGCCLTSQCTKGSTQVLANSETAPAVDIIISPVVPPASHHRITSAAELTDIEPPSDACILGTYMKHCLPGSRDPPQAIQVRKTLPFAEK</sequence>